<evidence type="ECO:0000313" key="1">
    <source>
        <dbReference type="EMBL" id="SBW00803.1"/>
    </source>
</evidence>
<dbReference type="AlphaFoldDB" id="A0A212JMY9"/>
<dbReference type="EMBL" id="FLUM01000002">
    <property type="protein sequence ID" value="SBW00803.1"/>
    <property type="molecule type" value="Genomic_DNA"/>
</dbReference>
<reference evidence="1" key="1">
    <citation type="submission" date="2016-04" db="EMBL/GenBank/DDBJ databases">
        <authorList>
            <person name="Evans L.H."/>
            <person name="Alamgir A."/>
            <person name="Owens N."/>
            <person name="Weber N.D."/>
            <person name="Virtaneva K."/>
            <person name="Barbian K."/>
            <person name="Babar A."/>
            <person name="Rosenke K."/>
        </authorList>
    </citation>
    <scope>NUCLEOTIDE SEQUENCE</scope>
    <source>
        <strain evidence="1">86-1</strain>
    </source>
</reference>
<evidence type="ECO:0008006" key="2">
    <source>
        <dbReference type="Google" id="ProtNLM"/>
    </source>
</evidence>
<organism evidence="1">
    <name type="scientific">uncultured Dysgonomonas sp</name>
    <dbReference type="NCBI Taxonomy" id="206096"/>
    <lineage>
        <taxon>Bacteria</taxon>
        <taxon>Pseudomonadati</taxon>
        <taxon>Bacteroidota</taxon>
        <taxon>Bacteroidia</taxon>
        <taxon>Bacteroidales</taxon>
        <taxon>Dysgonomonadaceae</taxon>
        <taxon>Dysgonomonas</taxon>
        <taxon>environmental samples</taxon>
    </lineage>
</organism>
<gene>
    <name evidence="1" type="ORF">KL86DYS1_20290</name>
</gene>
<proteinExistence type="predicted"/>
<accession>A0A212JMY9</accession>
<protein>
    <recommendedName>
        <fullName evidence="2">Molybdenum ABC transporter ATP-binding protein</fullName>
    </recommendedName>
</protein>
<name>A0A212JMY9_9BACT</name>
<sequence length="111" mass="13137">MITTIIATKFVKWDVPELDALKGSKVYQLREKVNAEEKLSREERNWITENVNRNSYFKNAIPLSGYRFDFSEILKTYIVKQYGSYQEYKAVDKTSLRAMIYGRIDKIIEVK</sequence>